<name>A0ABR3G4G8_9PEZI</name>
<evidence type="ECO:0000313" key="2">
    <source>
        <dbReference type="EMBL" id="KAL0630846.1"/>
    </source>
</evidence>
<dbReference type="Proteomes" id="UP001447188">
    <property type="component" value="Unassembled WGS sequence"/>
</dbReference>
<comment type="caution">
    <text evidence="2">The sequence shown here is derived from an EMBL/GenBank/DDBJ whole genome shotgun (WGS) entry which is preliminary data.</text>
</comment>
<proteinExistence type="predicted"/>
<evidence type="ECO:0000313" key="3">
    <source>
        <dbReference type="Proteomes" id="UP001447188"/>
    </source>
</evidence>
<accession>A0ABR3G4G8</accession>
<evidence type="ECO:0000259" key="1">
    <source>
        <dbReference type="Pfam" id="PF13391"/>
    </source>
</evidence>
<organism evidence="2 3">
    <name type="scientific">Discina gigas</name>
    <dbReference type="NCBI Taxonomy" id="1032678"/>
    <lineage>
        <taxon>Eukaryota</taxon>
        <taxon>Fungi</taxon>
        <taxon>Dikarya</taxon>
        <taxon>Ascomycota</taxon>
        <taxon>Pezizomycotina</taxon>
        <taxon>Pezizomycetes</taxon>
        <taxon>Pezizales</taxon>
        <taxon>Discinaceae</taxon>
        <taxon>Discina</taxon>
    </lineage>
</organism>
<dbReference type="EMBL" id="JBBBZM010000364">
    <property type="protein sequence ID" value="KAL0630846.1"/>
    <property type="molecule type" value="Genomic_DNA"/>
</dbReference>
<reference evidence="2 3" key="1">
    <citation type="submission" date="2024-02" db="EMBL/GenBank/DDBJ databases">
        <title>Discinaceae phylogenomics.</title>
        <authorList>
            <person name="Dirks A.C."/>
            <person name="James T.Y."/>
        </authorList>
    </citation>
    <scope>NUCLEOTIDE SEQUENCE [LARGE SCALE GENOMIC DNA]</scope>
    <source>
        <strain evidence="2 3">ACD0624</strain>
    </source>
</reference>
<dbReference type="InterPro" id="IPR003615">
    <property type="entry name" value="HNH_nuc"/>
</dbReference>
<keyword evidence="3" id="KW-1185">Reference proteome</keyword>
<dbReference type="Pfam" id="PF13391">
    <property type="entry name" value="HNH_2"/>
    <property type="match status" value="1"/>
</dbReference>
<feature type="domain" description="HNH nuclease" evidence="1">
    <location>
        <begin position="109"/>
        <end position="188"/>
    </location>
</feature>
<gene>
    <name evidence="2" type="ORF">Q9L58_010303</name>
</gene>
<protein>
    <recommendedName>
        <fullName evidence="1">HNH nuclease domain-containing protein</fullName>
    </recommendedName>
</protein>
<sequence>MESITGHGLHCLYRLPGHLIRPTQLAYPTFHESLREKLSENEPGTFDRWLEVATCLSAASKGHQLHPAASPVVSSTGSPTLAIPSVSDSTTPRSAEIYKNCLTRDDSRCVITGHSKRDNLSVDVAHVISWALSNRPECRQEPFWKMIEIFYGPESTNHIWSLAGGENVNSLSNLVTLAVGFHRYLDAGGVHLWPYLNKTTPYEAKHFLQDPVYPVPLAYYVKVMFTRNTTPGIFTTTKVMSQGEATLIRDGDMFLIETQTTWPLPHPLLFICRHRVDLILRSFRRAIEPMRFDAYTDSRGSVTSDDQLTALDPEELVERLGEIAGGGVRDSDHDDCDMPGAFCH</sequence>